<dbReference type="EnsemblMetazoa" id="Aqu2.1.35726_001">
    <property type="protein sequence ID" value="Aqu2.1.35726_001"/>
    <property type="gene ID" value="Aqu2.1.35726"/>
</dbReference>
<organism evidence="1">
    <name type="scientific">Amphimedon queenslandica</name>
    <name type="common">Sponge</name>
    <dbReference type="NCBI Taxonomy" id="400682"/>
    <lineage>
        <taxon>Eukaryota</taxon>
        <taxon>Metazoa</taxon>
        <taxon>Porifera</taxon>
        <taxon>Demospongiae</taxon>
        <taxon>Heteroscleromorpha</taxon>
        <taxon>Haplosclerida</taxon>
        <taxon>Niphatidae</taxon>
        <taxon>Amphimedon</taxon>
    </lineage>
</organism>
<proteinExistence type="predicted"/>
<dbReference type="AlphaFoldDB" id="A0A1X7V6V6"/>
<sequence>MRQTVPFVNYSHICINCRSLLKIILQFVYAVGEVTISQAVFAIAEQQHQSGLQLQLDGVLELLAEKVEDLHPAVEEHQPLVVDLQPVVQDYHGGGPPATGE</sequence>
<protein>
    <submittedName>
        <fullName evidence="1">Uncharacterized protein</fullName>
    </submittedName>
</protein>
<name>A0A1X7V6V6_AMPQE</name>
<accession>A0A1X7V6V6</accession>
<dbReference type="InParanoid" id="A0A1X7V6V6"/>
<evidence type="ECO:0000313" key="1">
    <source>
        <dbReference type="EnsemblMetazoa" id="Aqu2.1.35726_001"/>
    </source>
</evidence>
<reference evidence="1" key="1">
    <citation type="submission" date="2017-05" db="UniProtKB">
        <authorList>
            <consortium name="EnsemblMetazoa"/>
        </authorList>
    </citation>
    <scope>IDENTIFICATION</scope>
</reference>